<dbReference type="InterPro" id="IPR008576">
    <property type="entry name" value="MeTrfase_NTM1"/>
</dbReference>
<evidence type="ECO:0000256" key="5">
    <source>
        <dbReference type="ARBA" id="ARBA00039112"/>
    </source>
</evidence>
<dbReference type="SUPFAM" id="SSF53335">
    <property type="entry name" value="S-adenosyl-L-methionine-dependent methyltransferases"/>
    <property type="match status" value="1"/>
</dbReference>
<evidence type="ECO:0000313" key="12">
    <source>
        <dbReference type="EMBL" id="CAG9102157.1"/>
    </source>
</evidence>
<comment type="catalytic activity">
    <reaction evidence="10">
        <text>N-terminal L-alanyl-L-prolyl-L-lysyl-[protein] + 3 S-adenosyl-L-methionine = N-terminal N,N,N-trimethyl-L-alanyl-L-prolyl-L-lysyl-[protein] + 3 S-adenosyl-L-homocysteine + 3 H(+)</text>
        <dbReference type="Rhea" id="RHEA:54712"/>
        <dbReference type="Rhea" id="RHEA-COMP:13785"/>
        <dbReference type="Rhea" id="RHEA-COMP:13971"/>
        <dbReference type="ChEBI" id="CHEBI:15378"/>
        <dbReference type="ChEBI" id="CHEBI:57856"/>
        <dbReference type="ChEBI" id="CHEBI:59789"/>
        <dbReference type="ChEBI" id="CHEBI:138057"/>
        <dbReference type="ChEBI" id="CHEBI:138315"/>
        <dbReference type="EC" id="2.1.1.244"/>
    </reaction>
</comment>
<evidence type="ECO:0000256" key="3">
    <source>
        <dbReference type="ARBA" id="ARBA00022679"/>
    </source>
</evidence>
<keyword evidence="2" id="KW-0489">Methyltransferase</keyword>
<feature type="binding site" evidence="11">
    <location>
        <position position="64"/>
    </location>
    <ligand>
        <name>S-adenosyl-L-methionine</name>
        <dbReference type="ChEBI" id="CHEBI:59789"/>
    </ligand>
</feature>
<dbReference type="GO" id="GO:0032259">
    <property type="term" value="P:methylation"/>
    <property type="evidence" value="ECO:0007669"/>
    <property type="project" value="UniProtKB-KW"/>
</dbReference>
<evidence type="ECO:0000256" key="1">
    <source>
        <dbReference type="ARBA" id="ARBA00009059"/>
    </source>
</evidence>
<dbReference type="PANTHER" id="PTHR12753:SF0">
    <property type="entry name" value="ALPHA N-TERMINAL PROTEIN METHYLTRANSFERASE 1"/>
    <property type="match status" value="1"/>
</dbReference>
<comment type="catalytic activity">
    <reaction evidence="9">
        <text>N-terminal L-prolyl-L-prolyl-L-lysyl-[protein] + 2 S-adenosyl-L-methionine = N-terminal N,N-dimethyl-L-prolyl-L-prolyl-L-lysyl-[protein] + 2 S-adenosyl-L-homocysteine + 2 H(+)</text>
        <dbReference type="Rhea" id="RHEA:54736"/>
        <dbReference type="Rhea" id="RHEA-COMP:13787"/>
        <dbReference type="Rhea" id="RHEA-COMP:13974"/>
        <dbReference type="ChEBI" id="CHEBI:15378"/>
        <dbReference type="ChEBI" id="CHEBI:57856"/>
        <dbReference type="ChEBI" id="CHEBI:59789"/>
        <dbReference type="ChEBI" id="CHEBI:138059"/>
        <dbReference type="ChEBI" id="CHEBI:138318"/>
        <dbReference type="EC" id="2.1.1.244"/>
    </reaction>
</comment>
<keyword evidence="13" id="KW-1185">Reference proteome</keyword>
<dbReference type="Pfam" id="PF05891">
    <property type="entry name" value="Methyltransf_PK"/>
    <property type="match status" value="1"/>
</dbReference>
<name>A0A8S4DMU7_PLUXY</name>
<reference evidence="12" key="1">
    <citation type="submission" date="2020-11" db="EMBL/GenBank/DDBJ databases">
        <authorList>
            <person name="Whiteford S."/>
        </authorList>
    </citation>
    <scope>NUCLEOTIDE SEQUENCE</scope>
</reference>
<evidence type="ECO:0000313" key="13">
    <source>
        <dbReference type="Proteomes" id="UP000653454"/>
    </source>
</evidence>
<dbReference type="PANTHER" id="PTHR12753">
    <property type="entry name" value="AD-003 - RELATED"/>
    <property type="match status" value="1"/>
</dbReference>
<proteinExistence type="inferred from homology"/>
<dbReference type="EMBL" id="CAJHNJ030000007">
    <property type="protein sequence ID" value="CAG9102157.1"/>
    <property type="molecule type" value="Genomic_DNA"/>
</dbReference>
<comment type="similarity">
    <text evidence="1">Belongs to the methyltransferase superfamily. NTM1 family.</text>
</comment>
<dbReference type="CDD" id="cd02440">
    <property type="entry name" value="AdoMet_MTases"/>
    <property type="match status" value="1"/>
</dbReference>
<dbReference type="Proteomes" id="UP000653454">
    <property type="component" value="Unassembled WGS sequence"/>
</dbReference>
<dbReference type="EC" id="2.1.1.244" evidence="5"/>
<evidence type="ECO:0000256" key="6">
    <source>
        <dbReference type="ARBA" id="ARBA00039449"/>
    </source>
</evidence>
<organism evidence="12 13">
    <name type="scientific">Plutella xylostella</name>
    <name type="common">Diamondback moth</name>
    <name type="synonym">Plutella maculipennis</name>
    <dbReference type="NCBI Taxonomy" id="51655"/>
    <lineage>
        <taxon>Eukaryota</taxon>
        <taxon>Metazoa</taxon>
        <taxon>Ecdysozoa</taxon>
        <taxon>Arthropoda</taxon>
        <taxon>Hexapoda</taxon>
        <taxon>Insecta</taxon>
        <taxon>Pterygota</taxon>
        <taxon>Neoptera</taxon>
        <taxon>Endopterygota</taxon>
        <taxon>Lepidoptera</taxon>
        <taxon>Glossata</taxon>
        <taxon>Ditrysia</taxon>
        <taxon>Yponomeutoidea</taxon>
        <taxon>Plutellidae</taxon>
        <taxon>Plutella</taxon>
    </lineage>
</organism>
<keyword evidence="4 11" id="KW-0949">S-adenosyl-L-methionine</keyword>
<dbReference type="InterPro" id="IPR029063">
    <property type="entry name" value="SAM-dependent_MTases_sf"/>
</dbReference>
<evidence type="ECO:0000256" key="10">
    <source>
        <dbReference type="ARBA" id="ARBA00048167"/>
    </source>
</evidence>
<dbReference type="FunFam" id="3.40.50.150:FF:000025">
    <property type="entry name" value="N-terminal Xaa-Pro-Lys N-methyltransferase 1"/>
    <property type="match status" value="1"/>
</dbReference>
<evidence type="ECO:0000256" key="8">
    <source>
        <dbReference type="ARBA" id="ARBA00047306"/>
    </source>
</evidence>
<evidence type="ECO:0000256" key="9">
    <source>
        <dbReference type="ARBA" id="ARBA00047885"/>
    </source>
</evidence>
<dbReference type="Gene3D" id="3.40.50.150">
    <property type="entry name" value="Vaccinia Virus protein VP39"/>
    <property type="match status" value="1"/>
</dbReference>
<dbReference type="GO" id="GO:0005737">
    <property type="term" value="C:cytoplasm"/>
    <property type="evidence" value="ECO:0007669"/>
    <property type="project" value="TreeGrafter"/>
</dbReference>
<evidence type="ECO:0000256" key="11">
    <source>
        <dbReference type="PIRSR" id="PIRSR016958-1"/>
    </source>
</evidence>
<evidence type="ECO:0000256" key="4">
    <source>
        <dbReference type="ARBA" id="ARBA00022691"/>
    </source>
</evidence>
<comment type="caution">
    <text evidence="12">The sequence shown here is derived from an EMBL/GenBank/DDBJ whole genome shotgun (WGS) entry which is preliminary data.</text>
</comment>
<dbReference type="PIRSF" id="PIRSF016958">
    <property type="entry name" value="DUF858_MeTrfase_lik"/>
    <property type="match status" value="1"/>
</dbReference>
<dbReference type="AlphaFoldDB" id="A0A8S4DMU7"/>
<evidence type="ECO:0000256" key="7">
    <source>
        <dbReference type="ARBA" id="ARBA00043129"/>
    </source>
</evidence>
<keyword evidence="3" id="KW-0808">Transferase</keyword>
<feature type="binding site" evidence="11">
    <location>
        <begin position="114"/>
        <end position="115"/>
    </location>
    <ligand>
        <name>S-adenosyl-L-methionine</name>
        <dbReference type="ChEBI" id="CHEBI:59789"/>
    </ligand>
</feature>
<evidence type="ECO:0000256" key="2">
    <source>
        <dbReference type="ARBA" id="ARBA00022603"/>
    </source>
</evidence>
<gene>
    <name evidence="12" type="ORF">PLXY2_LOCUS2751</name>
</gene>
<feature type="binding site" evidence="11">
    <location>
        <position position="129"/>
    </location>
    <ligand>
        <name>S-adenosyl-L-methionine</name>
        <dbReference type="ChEBI" id="CHEBI:59789"/>
    </ligand>
</feature>
<protein>
    <recommendedName>
        <fullName evidence="6">Alpha N-terminal protein methyltransferase 1</fullName>
        <ecNumber evidence="5">2.1.1.244</ecNumber>
    </recommendedName>
    <alternativeName>
        <fullName evidence="7">X-Pro-Lys N-terminal protein methyltransferase 1</fullName>
    </alternativeName>
</protein>
<sequence>MSKIESNFYKAAAKYWATIPATIDGVLGGFGHISNADIKGSKAFIEDLFAQGKGTAKTRALDCGAGIGRVSTQLLMPIFEKVDLVEQDTKFALSAKAEFGDDNPKLGKIYVEGVQNFKPEHQYDLVWCQWITGHLKDYDLIDFLKILKGALTANGVIVIKDNVTSEKTIEYDEEDSSVTRPLLLFETIFKEAKLKVISQRIQDEFPQEIHPVFMFALAPSE</sequence>
<feature type="binding site" evidence="11">
    <location>
        <position position="69"/>
    </location>
    <ligand>
        <name>S-adenosyl-L-methionine</name>
        <dbReference type="ChEBI" id="CHEBI:59789"/>
    </ligand>
</feature>
<comment type="catalytic activity">
    <reaction evidence="8">
        <text>N-terminal L-seryl-L-prolyl-L-lysyl-[protein] + 3 S-adenosyl-L-methionine = N-terminal N,N,N-trimethyl-L-seryl-L-prolyl-L-lysyl-[protein] + 3 S-adenosyl-L-homocysteine + 3 H(+)</text>
        <dbReference type="Rhea" id="RHEA:54724"/>
        <dbReference type="Rhea" id="RHEA-COMP:13789"/>
        <dbReference type="Rhea" id="RHEA-COMP:13973"/>
        <dbReference type="ChEBI" id="CHEBI:15378"/>
        <dbReference type="ChEBI" id="CHEBI:57856"/>
        <dbReference type="ChEBI" id="CHEBI:59789"/>
        <dbReference type="ChEBI" id="CHEBI:138061"/>
        <dbReference type="ChEBI" id="CHEBI:138317"/>
        <dbReference type="EC" id="2.1.1.244"/>
    </reaction>
</comment>
<dbReference type="GO" id="GO:0071885">
    <property type="term" value="F:N-terminal protein N-methyltransferase activity"/>
    <property type="evidence" value="ECO:0007669"/>
    <property type="project" value="UniProtKB-EC"/>
</dbReference>
<accession>A0A8S4DMU7</accession>